<feature type="coiled-coil region" evidence="1">
    <location>
        <begin position="43"/>
        <end position="70"/>
    </location>
</feature>
<geneLocation type="plasmid" evidence="3 4">
    <name>pREB1</name>
</geneLocation>
<keyword evidence="3" id="KW-0614">Plasmid</keyword>
<reference evidence="3 4" key="1">
    <citation type="journal article" date="2008" name="Proc. Natl. Acad. Sci. U.S.A.">
        <title>Niche adaptation and genome expansion in the chlorophyll d-producing cyanobacterium Acaryochloris marina.</title>
        <authorList>
            <person name="Swingley W.D."/>
            <person name="Chen M."/>
            <person name="Cheung P.C."/>
            <person name="Conrad A.L."/>
            <person name="Dejesa L.C."/>
            <person name="Hao J."/>
            <person name="Honchak B.M."/>
            <person name="Karbach L.E."/>
            <person name="Kurdoglu A."/>
            <person name="Lahiri S."/>
            <person name="Mastrian S.D."/>
            <person name="Miyashita H."/>
            <person name="Page L."/>
            <person name="Ramakrishna P."/>
            <person name="Satoh S."/>
            <person name="Sattley W.M."/>
            <person name="Shimada Y."/>
            <person name="Taylor H.L."/>
            <person name="Tomo T."/>
            <person name="Tsuchiya T."/>
            <person name="Wang Z.T."/>
            <person name="Raymond J."/>
            <person name="Mimuro M."/>
            <person name="Blankenship R.E."/>
            <person name="Touchman J.W."/>
        </authorList>
    </citation>
    <scope>NUCLEOTIDE SEQUENCE [LARGE SCALE GENOMIC DNA]</scope>
    <source>
        <strain evidence="4">MBIC 11017</strain>
        <plasmid evidence="4">Plasmid pREB1</plasmid>
    </source>
</reference>
<dbReference type="Proteomes" id="UP000000268">
    <property type="component" value="Plasmid pREB1"/>
</dbReference>
<sequence>MQHQFILLCVLGPVFIALSACSNPANELYQKPVDQGQKAIDKAGNVQLEIDKAQSTLEQQEKSLAGEQNSQ</sequence>
<keyword evidence="2" id="KW-0732">Signal</keyword>
<organism evidence="3 4">
    <name type="scientific">Acaryochloris marina (strain MBIC 11017)</name>
    <dbReference type="NCBI Taxonomy" id="329726"/>
    <lineage>
        <taxon>Bacteria</taxon>
        <taxon>Bacillati</taxon>
        <taxon>Cyanobacteriota</taxon>
        <taxon>Cyanophyceae</taxon>
        <taxon>Acaryochloridales</taxon>
        <taxon>Acaryochloridaceae</taxon>
        <taxon>Acaryochloris</taxon>
    </lineage>
</organism>
<dbReference type="AlphaFoldDB" id="A8ZKV9"/>
<dbReference type="HOGENOM" id="CLU_2730641_0_0_3"/>
<keyword evidence="4" id="KW-1185">Reference proteome</keyword>
<evidence type="ECO:0000256" key="1">
    <source>
        <dbReference type="SAM" id="Coils"/>
    </source>
</evidence>
<evidence type="ECO:0000313" key="4">
    <source>
        <dbReference type="Proteomes" id="UP000000268"/>
    </source>
</evidence>
<evidence type="ECO:0000256" key="2">
    <source>
        <dbReference type="SAM" id="SignalP"/>
    </source>
</evidence>
<gene>
    <name evidence="3" type="ordered locus">AM1_A0309</name>
</gene>
<feature type="signal peptide" evidence="2">
    <location>
        <begin position="1"/>
        <end position="19"/>
    </location>
</feature>
<evidence type="ECO:0008006" key="5">
    <source>
        <dbReference type="Google" id="ProtNLM"/>
    </source>
</evidence>
<protein>
    <recommendedName>
        <fullName evidence="5">Lipoprotein</fullName>
    </recommendedName>
</protein>
<accession>A8ZKV9</accession>
<feature type="chain" id="PRO_5002734560" description="Lipoprotein" evidence="2">
    <location>
        <begin position="20"/>
        <end position="71"/>
    </location>
</feature>
<dbReference type="KEGG" id="amr:AM1_A0309"/>
<evidence type="ECO:0000313" key="3">
    <source>
        <dbReference type="EMBL" id="ABW31427.1"/>
    </source>
</evidence>
<dbReference type="RefSeq" id="WP_012166802.1">
    <property type="nucleotide sequence ID" value="NC_009926.1"/>
</dbReference>
<proteinExistence type="predicted"/>
<name>A8ZKV9_ACAM1</name>
<dbReference type="EMBL" id="CP000838">
    <property type="protein sequence ID" value="ABW31427.1"/>
    <property type="molecule type" value="Genomic_DNA"/>
</dbReference>
<keyword evidence="1" id="KW-0175">Coiled coil</keyword>